<name>A0ABQ4KMF6_9BACI</name>
<evidence type="ECO:0000256" key="1">
    <source>
        <dbReference type="SAM" id="Phobius"/>
    </source>
</evidence>
<gene>
    <name evidence="2" type="primary">ysdA</name>
    <name evidence="2" type="ORF">J8TS2_34340</name>
</gene>
<proteinExistence type="predicted"/>
<dbReference type="Pfam" id="PF06961">
    <property type="entry name" value="DUF1294"/>
    <property type="match status" value="1"/>
</dbReference>
<feature type="transmembrane region" description="Helical" evidence="1">
    <location>
        <begin position="6"/>
        <end position="21"/>
    </location>
</feature>
<sequence>MLKSFVVMYIIIINLWGIYIMKMDKRRAQKREWRVSEKNLWLIAIIGGAAGTTLGMWSYRHKTKHFAFKYGFPLLAILDVTLFYLMLDRLS</sequence>
<keyword evidence="1" id="KW-0472">Membrane</keyword>
<protein>
    <recommendedName>
        <fullName evidence="4">DUF1294 domain-containing protein</fullName>
    </recommendedName>
</protein>
<feature type="transmembrane region" description="Helical" evidence="1">
    <location>
        <begin position="41"/>
        <end position="60"/>
    </location>
</feature>
<reference evidence="2 3" key="1">
    <citation type="submission" date="2021-03" db="EMBL/GenBank/DDBJ databases">
        <title>Antimicrobial resistance genes in bacteria isolated from Japanese honey, and their potential for conferring macrolide and lincosamide resistance in the American foulbrood pathogen Paenibacillus larvae.</title>
        <authorList>
            <person name="Okamoto M."/>
            <person name="Kumagai M."/>
            <person name="Kanamori H."/>
            <person name="Takamatsu D."/>
        </authorList>
    </citation>
    <scope>NUCLEOTIDE SEQUENCE [LARGE SCALE GENOMIC DNA]</scope>
    <source>
        <strain evidence="2 3">J8TS2</strain>
    </source>
</reference>
<dbReference type="Proteomes" id="UP000679950">
    <property type="component" value="Unassembled WGS sequence"/>
</dbReference>
<evidence type="ECO:0000313" key="3">
    <source>
        <dbReference type="Proteomes" id="UP000679950"/>
    </source>
</evidence>
<dbReference type="EMBL" id="BORB01000036">
    <property type="protein sequence ID" value="GIN59115.1"/>
    <property type="molecule type" value="Genomic_DNA"/>
</dbReference>
<keyword evidence="1" id="KW-0812">Transmembrane</keyword>
<keyword evidence="1" id="KW-1133">Transmembrane helix</keyword>
<comment type="caution">
    <text evidence="2">The sequence shown here is derived from an EMBL/GenBank/DDBJ whole genome shotgun (WGS) entry which is preliminary data.</text>
</comment>
<evidence type="ECO:0000313" key="2">
    <source>
        <dbReference type="EMBL" id="GIN59115.1"/>
    </source>
</evidence>
<evidence type="ECO:0008006" key="4">
    <source>
        <dbReference type="Google" id="ProtNLM"/>
    </source>
</evidence>
<dbReference type="InterPro" id="IPR012156">
    <property type="entry name" value="Cold_shock_CspA"/>
</dbReference>
<feature type="transmembrane region" description="Helical" evidence="1">
    <location>
        <begin position="66"/>
        <end position="87"/>
    </location>
</feature>
<organism evidence="2 3">
    <name type="scientific">Lederbergia ruris</name>
    <dbReference type="NCBI Taxonomy" id="217495"/>
    <lineage>
        <taxon>Bacteria</taxon>
        <taxon>Bacillati</taxon>
        <taxon>Bacillota</taxon>
        <taxon>Bacilli</taxon>
        <taxon>Bacillales</taxon>
        <taxon>Bacillaceae</taxon>
        <taxon>Lederbergia</taxon>
    </lineage>
</organism>
<dbReference type="InterPro" id="IPR010718">
    <property type="entry name" value="DUF1294"/>
</dbReference>
<accession>A0ABQ4KMF6</accession>
<keyword evidence="3" id="KW-1185">Reference proteome</keyword>
<dbReference type="RefSeq" id="WP_212967061.1">
    <property type="nucleotide sequence ID" value="NZ_BORB01000036.1"/>
</dbReference>
<dbReference type="PIRSF" id="PIRSF002599">
    <property type="entry name" value="Cold_shock_A"/>
    <property type="match status" value="1"/>
</dbReference>